<keyword evidence="2" id="KW-1185">Reference proteome</keyword>
<name>A0ACB7TZZ8_DIOAL</name>
<protein>
    <submittedName>
        <fullName evidence="1">Uncharacterized protein</fullName>
    </submittedName>
</protein>
<evidence type="ECO:0000313" key="2">
    <source>
        <dbReference type="Proteomes" id="UP000827976"/>
    </source>
</evidence>
<evidence type="ECO:0000313" key="1">
    <source>
        <dbReference type="EMBL" id="KAH7653617.1"/>
    </source>
</evidence>
<accession>A0ACB7TZZ8</accession>
<organism evidence="1 2">
    <name type="scientific">Dioscorea alata</name>
    <name type="common">Purple yam</name>
    <dbReference type="NCBI Taxonomy" id="55571"/>
    <lineage>
        <taxon>Eukaryota</taxon>
        <taxon>Viridiplantae</taxon>
        <taxon>Streptophyta</taxon>
        <taxon>Embryophyta</taxon>
        <taxon>Tracheophyta</taxon>
        <taxon>Spermatophyta</taxon>
        <taxon>Magnoliopsida</taxon>
        <taxon>Liliopsida</taxon>
        <taxon>Dioscoreales</taxon>
        <taxon>Dioscoreaceae</taxon>
        <taxon>Dioscorea</taxon>
    </lineage>
</organism>
<dbReference type="Proteomes" id="UP000827976">
    <property type="component" value="Chromosome 19"/>
</dbReference>
<comment type="caution">
    <text evidence="1">The sequence shown here is derived from an EMBL/GenBank/DDBJ whole genome shotgun (WGS) entry which is preliminary data.</text>
</comment>
<proteinExistence type="predicted"/>
<sequence length="218" mass="23818">MSSLMESLPQPSPEQSQLAFSPALAPPPPPPPSQPSHGGSPSIVKSSPPPSPKIIKPIAMISQAPIPEHEYPSLCWLLNLRPSPHTTAPVLIHITTTSSPRMMKNHTITTMKQSSSTQRKKVTQCGGLYITIKGDNMGAFMDLASQNKKQSNNNNNNMLKQKVSNDKPMTALVNNNVQAINNSMVLNNVFAHKNPSVHLNLSNRHRSMSFDNIHLLKA</sequence>
<dbReference type="EMBL" id="CM037029">
    <property type="protein sequence ID" value="KAH7653617.1"/>
    <property type="molecule type" value="Genomic_DNA"/>
</dbReference>
<reference evidence="2" key="1">
    <citation type="journal article" date="2022" name="Nat. Commun.">
        <title>Chromosome evolution and the genetic basis of agronomically important traits in greater yam.</title>
        <authorList>
            <person name="Bredeson J.V."/>
            <person name="Lyons J.B."/>
            <person name="Oniyinde I.O."/>
            <person name="Okereke N.R."/>
            <person name="Kolade O."/>
            <person name="Nnabue I."/>
            <person name="Nwadili C.O."/>
            <person name="Hribova E."/>
            <person name="Parker M."/>
            <person name="Nwogha J."/>
            <person name="Shu S."/>
            <person name="Carlson J."/>
            <person name="Kariba R."/>
            <person name="Muthemba S."/>
            <person name="Knop K."/>
            <person name="Barton G.J."/>
            <person name="Sherwood A.V."/>
            <person name="Lopez-Montes A."/>
            <person name="Asiedu R."/>
            <person name="Jamnadass R."/>
            <person name="Muchugi A."/>
            <person name="Goodstein D."/>
            <person name="Egesi C.N."/>
            <person name="Featherston J."/>
            <person name="Asfaw A."/>
            <person name="Simpson G.G."/>
            <person name="Dolezel J."/>
            <person name="Hendre P.S."/>
            <person name="Van Deynze A."/>
            <person name="Kumar P.L."/>
            <person name="Obidiegwu J.E."/>
            <person name="Bhattacharjee R."/>
            <person name="Rokhsar D.S."/>
        </authorList>
    </citation>
    <scope>NUCLEOTIDE SEQUENCE [LARGE SCALE GENOMIC DNA]</scope>
    <source>
        <strain evidence="2">cv. TDa95/00328</strain>
    </source>
</reference>
<gene>
    <name evidence="1" type="ORF">IHE45_19G091500</name>
</gene>